<feature type="region of interest" description="Disordered" evidence="5">
    <location>
        <begin position="489"/>
        <end position="515"/>
    </location>
</feature>
<evidence type="ECO:0000313" key="8">
    <source>
        <dbReference type="EMBL" id="KRX07243.1"/>
    </source>
</evidence>
<comment type="subcellular location">
    <subcellularLocation>
        <location evidence="1 3">Cytoplasm</location>
    </subcellularLocation>
</comment>
<feature type="compositionally biased region" description="Basic and acidic residues" evidence="5">
    <location>
        <begin position="489"/>
        <end position="498"/>
    </location>
</feature>
<feature type="compositionally biased region" description="Low complexity" evidence="5">
    <location>
        <begin position="228"/>
        <end position="238"/>
    </location>
</feature>
<dbReference type="PANTHER" id="PTHR22997">
    <property type="entry name" value="PIH1 DOMAIN-CONTAINING PROTEIN 1"/>
    <property type="match status" value="1"/>
</dbReference>
<comment type="caution">
    <text evidence="8">The sequence shown here is derived from an EMBL/GenBank/DDBJ whole genome shotgun (WGS) entry which is preliminary data.</text>
</comment>
<dbReference type="InterPro" id="IPR041442">
    <property type="entry name" value="PIH1D1/2/3_CS-like"/>
</dbReference>
<accession>A0A0V0QYB0</accession>
<feature type="compositionally biased region" description="Acidic residues" evidence="5">
    <location>
        <begin position="688"/>
        <end position="703"/>
    </location>
</feature>
<feature type="compositionally biased region" description="Basic and acidic residues" evidence="5">
    <location>
        <begin position="673"/>
        <end position="685"/>
    </location>
</feature>
<dbReference type="GO" id="GO:0070286">
    <property type="term" value="P:axonemal dynein complex assembly"/>
    <property type="evidence" value="ECO:0007669"/>
    <property type="project" value="UniProtKB-UniRule"/>
</dbReference>
<feature type="compositionally biased region" description="Acidic residues" evidence="5">
    <location>
        <begin position="499"/>
        <end position="509"/>
    </location>
</feature>
<dbReference type="OrthoDB" id="5135119at2759"/>
<evidence type="ECO:0000313" key="9">
    <source>
        <dbReference type="Proteomes" id="UP000054937"/>
    </source>
</evidence>
<dbReference type="InParanoid" id="A0A0V0QYB0"/>
<feature type="region of interest" description="Disordered" evidence="5">
    <location>
        <begin position="268"/>
        <end position="301"/>
    </location>
</feature>
<keyword evidence="2 3" id="KW-0963">Cytoplasm</keyword>
<dbReference type="EMBL" id="LDAU01000085">
    <property type="protein sequence ID" value="KRX07243.1"/>
    <property type="molecule type" value="Genomic_DNA"/>
</dbReference>
<dbReference type="PANTHER" id="PTHR22997:SF10">
    <property type="entry name" value="CHROMOSOME UNDETERMINED SCAFFOLD_56, WHOLE GENOME SHOTGUN SEQUENCE"/>
    <property type="match status" value="1"/>
</dbReference>
<feature type="coiled-coil region" evidence="4">
    <location>
        <begin position="517"/>
        <end position="549"/>
    </location>
</feature>
<comment type="function">
    <text evidence="3">Required for cytoplasmic pre-assembly of axonemal dyneins, thereby playing a central role in motility in cilia and flagella. Involved in pre-assembly of dynein arm complexes in the cytoplasm before intraflagellar transport loads them for the ciliary compartment.</text>
</comment>
<keyword evidence="4" id="KW-0175">Coiled coil</keyword>
<evidence type="ECO:0000256" key="3">
    <source>
        <dbReference type="HAMAP-Rule" id="MF_03069"/>
    </source>
</evidence>
<keyword evidence="9" id="KW-1185">Reference proteome</keyword>
<comment type="similarity">
    <text evidence="3">Belongs to the PIH1 family. Kintoun subfamily.</text>
</comment>
<feature type="compositionally biased region" description="Acidic residues" evidence="5">
    <location>
        <begin position="434"/>
        <end position="443"/>
    </location>
</feature>
<feature type="compositionally biased region" description="Basic and acidic residues" evidence="5">
    <location>
        <begin position="704"/>
        <end position="724"/>
    </location>
</feature>
<name>A0A0V0QYB0_PSEPJ</name>
<dbReference type="InterPro" id="IPR050734">
    <property type="entry name" value="PIH1/Kintoun_subfamily"/>
</dbReference>
<sequence>MAQMVNHHVPTEKGNLDDLSKEEQNKLVKAMKRPEFMGLMNDYMKEISDPKNKEEYDQYLEQLKNDGELPKGLKLVRPDPVFCLKTTMRSKQDKGSAQKLFVNVCSSNIIDKPTAEMRESDGKTGQSWALPYSAGKIRYDQTKDGEVCNTIDVAFHPFAFDISYMYPQFQELICQTGLEAATKQMGERTEEISKDYKVLQNLKCKGGTPALLTVRVSGKMGEHLPPDQQQQAQNSQKQDYVSESEKRQGGEGQAPKLYKDIMNQKEEFQKEQKKLSEQEKKEKKQNQGQNLIEEVEEEPQVQEDFQYNEKGERIVKVPKYKFVYSYPVDYADFLETPKKERRRPNQVRMDIHLYGVESVKEVNLDLNKDKVVIDVPKKYFLEKNLPYPVLADQGSAKFDAKKKILKIQMIIDKSSLPDEEQVHNKQITRREQEAAVEEDEDDQKEQISNGDMVKEIKDPEEKLHFVQQEKSEAFIPDDKKEMQIQDEKILKDTKKQETEDQDSDDEQEIENLKTPKIEEIEQQNENEKNAELEKQKQIKEQEQEENIQKQYIQLDMQVQEDFQKQFFIFNINNYLKENIQYVIFENQILLKYEEKRKVYFTRIQIDKQIDEDGSDISMVTNYIVINVKKAKEGFWNKEGFEQKNDDFEDFKQTFEELLEARKIIDEQKALQKQEKEQELKSDKNQLEGLEDDDQNQNENEEQQIQEKKNGEQQQDPHKTAEMQYKENLIQKLKQKIENQKSIIQFVDFKSKVEFAYDLD</sequence>
<dbReference type="InterPro" id="IPR034727">
    <property type="entry name" value="Kintoun"/>
</dbReference>
<proteinExistence type="inferred from homology"/>
<dbReference type="GO" id="GO:0060285">
    <property type="term" value="P:cilium-dependent cell motility"/>
    <property type="evidence" value="ECO:0007669"/>
    <property type="project" value="UniProtKB-UniRule"/>
</dbReference>
<protein>
    <recommendedName>
        <fullName evidence="3">Protein kintoun</fullName>
    </recommendedName>
    <alternativeName>
        <fullName evidence="3">Dynein assembly factor 2, axonemal homolog</fullName>
    </alternativeName>
</protein>
<dbReference type="GO" id="GO:0005737">
    <property type="term" value="C:cytoplasm"/>
    <property type="evidence" value="ECO:0007669"/>
    <property type="project" value="UniProtKB-SubCell"/>
</dbReference>
<dbReference type="Pfam" id="PF18201">
    <property type="entry name" value="PIH1_CS"/>
    <property type="match status" value="1"/>
</dbReference>
<feature type="region of interest" description="Disordered" evidence="5">
    <location>
        <begin position="673"/>
        <end position="726"/>
    </location>
</feature>
<feature type="compositionally biased region" description="Basic and acidic residues" evidence="5">
    <location>
        <begin position="268"/>
        <end position="285"/>
    </location>
</feature>
<feature type="region of interest" description="Disordered" evidence="5">
    <location>
        <begin position="220"/>
        <end position="255"/>
    </location>
</feature>
<dbReference type="HAMAP" id="MF_03069">
    <property type="entry name" value="Kintoun"/>
    <property type="match status" value="1"/>
</dbReference>
<dbReference type="OMA" id="QCWSLPH"/>
<evidence type="ECO:0000256" key="2">
    <source>
        <dbReference type="ARBA" id="ARBA00022490"/>
    </source>
</evidence>
<dbReference type="Proteomes" id="UP000054937">
    <property type="component" value="Unassembled WGS sequence"/>
</dbReference>
<feature type="domain" description="PIH1 N-terminal" evidence="6">
    <location>
        <begin position="47"/>
        <end position="216"/>
    </location>
</feature>
<dbReference type="AlphaFoldDB" id="A0A0V0QYB0"/>
<evidence type="ECO:0000256" key="4">
    <source>
        <dbReference type="SAM" id="Coils"/>
    </source>
</evidence>
<dbReference type="InterPro" id="IPR012981">
    <property type="entry name" value="PIH1_N"/>
</dbReference>
<organism evidence="8 9">
    <name type="scientific">Pseudocohnilembus persalinus</name>
    <name type="common">Ciliate</name>
    <dbReference type="NCBI Taxonomy" id="266149"/>
    <lineage>
        <taxon>Eukaryota</taxon>
        <taxon>Sar</taxon>
        <taxon>Alveolata</taxon>
        <taxon>Ciliophora</taxon>
        <taxon>Intramacronucleata</taxon>
        <taxon>Oligohymenophorea</taxon>
        <taxon>Scuticociliatia</taxon>
        <taxon>Philasterida</taxon>
        <taxon>Pseudocohnilembidae</taxon>
        <taxon>Pseudocohnilembus</taxon>
    </lineage>
</organism>
<evidence type="ECO:0000256" key="1">
    <source>
        <dbReference type="ARBA" id="ARBA00004496"/>
    </source>
</evidence>
<feature type="compositionally biased region" description="Basic and acidic residues" evidence="5">
    <location>
        <begin position="9"/>
        <end position="20"/>
    </location>
</feature>
<dbReference type="Pfam" id="PF08190">
    <property type="entry name" value="PIH1"/>
    <property type="match status" value="1"/>
</dbReference>
<evidence type="ECO:0000259" key="6">
    <source>
        <dbReference type="Pfam" id="PF08190"/>
    </source>
</evidence>
<evidence type="ECO:0000259" key="7">
    <source>
        <dbReference type="Pfam" id="PF18201"/>
    </source>
</evidence>
<feature type="compositionally biased region" description="Basic and acidic residues" evidence="5">
    <location>
        <begin position="420"/>
        <end position="433"/>
    </location>
</feature>
<feature type="domain" description="PIH1D1/2/3 CS-like" evidence="7">
    <location>
        <begin position="317"/>
        <end position="410"/>
    </location>
</feature>
<reference evidence="8 9" key="1">
    <citation type="journal article" date="2015" name="Sci. Rep.">
        <title>Genome of the facultative scuticociliatosis pathogen Pseudocohnilembus persalinus provides insight into its virulence through horizontal gene transfer.</title>
        <authorList>
            <person name="Xiong J."/>
            <person name="Wang G."/>
            <person name="Cheng J."/>
            <person name="Tian M."/>
            <person name="Pan X."/>
            <person name="Warren A."/>
            <person name="Jiang C."/>
            <person name="Yuan D."/>
            <person name="Miao W."/>
        </authorList>
    </citation>
    <scope>NUCLEOTIDE SEQUENCE [LARGE SCALE GENOMIC DNA]</scope>
    <source>
        <strain evidence="8">36N120E</strain>
    </source>
</reference>
<feature type="region of interest" description="Disordered" evidence="5">
    <location>
        <begin position="1"/>
        <end position="20"/>
    </location>
</feature>
<feature type="region of interest" description="Disordered" evidence="5">
    <location>
        <begin position="418"/>
        <end position="453"/>
    </location>
</feature>
<evidence type="ECO:0000256" key="5">
    <source>
        <dbReference type="SAM" id="MobiDB-lite"/>
    </source>
</evidence>
<gene>
    <name evidence="8" type="ORF">PPERSA_00400</name>
</gene>